<evidence type="ECO:0000313" key="6">
    <source>
        <dbReference type="EMBL" id="SEJ12315.1"/>
    </source>
</evidence>
<organism evidence="5 7">
    <name type="scientific">Trichococcus ilyis</name>
    <dbReference type="NCBI Taxonomy" id="640938"/>
    <lineage>
        <taxon>Bacteria</taxon>
        <taxon>Bacillati</taxon>
        <taxon>Bacillota</taxon>
        <taxon>Bacilli</taxon>
        <taxon>Lactobacillales</taxon>
        <taxon>Carnobacteriaceae</taxon>
        <taxon>Trichococcus</taxon>
    </lineage>
</organism>
<dbReference type="Proteomes" id="UP000199280">
    <property type="component" value="Unassembled WGS sequence"/>
</dbReference>
<evidence type="ECO:0000313" key="7">
    <source>
        <dbReference type="Proteomes" id="UP000076878"/>
    </source>
</evidence>
<gene>
    <name evidence="6" type="ORF">SAMN05216375_10821</name>
    <name evidence="5" type="ORF">TR210_1583</name>
</gene>
<dbReference type="EMBL" id="FJNB01000011">
    <property type="protein sequence ID" value="CZQ98782.1"/>
    <property type="molecule type" value="Genomic_DNA"/>
</dbReference>
<sequence length="424" mass="45584">MRTNWKRYFGSGLILGASALILGACGGTADTSDTGSAENTSGEVVVEGDVKLWVDTDHVEVFKGIVAEFEKEFPEVTVEVAAGSSADAKKDVSKDPKAAADVFMMPHDQVGQMAEAGLLYPNTKYADEVKANNVESAVEGVTWNDELYGYPYGVESQVLYYNKAKLTEDDVKSWTTLSEKGKIGTNFAEAGANYIFGPLFMSNGLHLYGETGEDPSGTDFNSEKGAEVLAWIAAQKNNPGVIQSGAEALANLEAGVSDAFLSGPWSKNDVIKALGENMGVAAYPTVDFGSGEVQMKAFLGVKLFAVNQQTDAPLASMALANYLSNETSQMTEFQEMGVIPSNKVVQANAEVQEDVVAKAVMEMSQSTHSVVMPKVPEIVSFWPAMDAIINDAYKGNITADEYMEKLDKLVEDTSKVTEPKEEKE</sequence>
<dbReference type="STRING" id="640938.TR210_1583"/>
<evidence type="ECO:0000313" key="5">
    <source>
        <dbReference type="EMBL" id="CZQ98782.1"/>
    </source>
</evidence>
<dbReference type="Proteomes" id="UP000076878">
    <property type="component" value="Unassembled WGS sequence"/>
</dbReference>
<dbReference type="RefSeq" id="WP_068622980.1">
    <property type="nucleotide sequence ID" value="NZ_FJNB01000011.1"/>
</dbReference>
<evidence type="ECO:0000313" key="8">
    <source>
        <dbReference type="Proteomes" id="UP000199280"/>
    </source>
</evidence>
<keyword evidence="2" id="KW-0813">Transport</keyword>
<reference evidence="6 8" key="2">
    <citation type="submission" date="2016-10" db="EMBL/GenBank/DDBJ databases">
        <authorList>
            <person name="Varghese N."/>
            <person name="Submissions S."/>
        </authorList>
    </citation>
    <scope>NUCLEOTIDE SEQUENCE [LARGE SCALE GENOMIC DNA]</scope>
    <source>
        <strain evidence="6 8">DSM 22150</strain>
    </source>
</reference>
<feature type="signal peptide" evidence="4">
    <location>
        <begin position="1"/>
        <end position="29"/>
    </location>
</feature>
<dbReference type="GO" id="GO:0015768">
    <property type="term" value="P:maltose transport"/>
    <property type="evidence" value="ECO:0007669"/>
    <property type="project" value="TreeGrafter"/>
</dbReference>
<dbReference type="PANTHER" id="PTHR30061:SF50">
    <property type="entry name" value="MALTOSE_MALTODEXTRIN-BINDING PERIPLASMIC PROTEIN"/>
    <property type="match status" value="1"/>
</dbReference>
<dbReference type="Pfam" id="PF13416">
    <property type="entry name" value="SBP_bac_8"/>
    <property type="match status" value="1"/>
</dbReference>
<evidence type="ECO:0000256" key="2">
    <source>
        <dbReference type="ARBA" id="ARBA00022448"/>
    </source>
</evidence>
<dbReference type="Gene3D" id="3.40.190.10">
    <property type="entry name" value="Periplasmic binding protein-like II"/>
    <property type="match status" value="2"/>
</dbReference>
<reference evidence="5 7" key="1">
    <citation type="submission" date="2016-02" db="EMBL/GenBank/DDBJ databases">
        <authorList>
            <person name="Wen L."/>
            <person name="He K."/>
            <person name="Yang H."/>
        </authorList>
    </citation>
    <scope>NUCLEOTIDE SEQUENCE [LARGE SCALE GENOMIC DNA]</scope>
    <source>
        <strain evidence="5">Trichococcus_R210</strain>
    </source>
</reference>
<comment type="similarity">
    <text evidence="1">Belongs to the bacterial solute-binding protein 1 family.</text>
</comment>
<dbReference type="GO" id="GO:0055052">
    <property type="term" value="C:ATP-binding cassette (ABC) transporter complex, substrate-binding subunit-containing"/>
    <property type="evidence" value="ECO:0007669"/>
    <property type="project" value="TreeGrafter"/>
</dbReference>
<dbReference type="GO" id="GO:0042956">
    <property type="term" value="P:maltodextrin transmembrane transport"/>
    <property type="evidence" value="ECO:0007669"/>
    <property type="project" value="TreeGrafter"/>
</dbReference>
<name>A0A143YVZ8_9LACT</name>
<protein>
    <submittedName>
        <fullName evidence="6">Arabinogalactan oligomer / maltooligosaccharide transport system substrate-binding protein</fullName>
    </submittedName>
</protein>
<evidence type="ECO:0000256" key="1">
    <source>
        <dbReference type="ARBA" id="ARBA00008520"/>
    </source>
</evidence>
<dbReference type="InterPro" id="IPR006059">
    <property type="entry name" value="SBP"/>
</dbReference>
<accession>A0A143YVZ8</accession>
<dbReference type="OrthoDB" id="9766758at2"/>
<keyword evidence="3 4" id="KW-0732">Signal</keyword>
<dbReference type="GO" id="GO:1901982">
    <property type="term" value="F:maltose binding"/>
    <property type="evidence" value="ECO:0007669"/>
    <property type="project" value="TreeGrafter"/>
</dbReference>
<dbReference type="EMBL" id="FNYT01000008">
    <property type="protein sequence ID" value="SEJ12315.1"/>
    <property type="molecule type" value="Genomic_DNA"/>
</dbReference>
<dbReference type="AlphaFoldDB" id="A0A143YVZ8"/>
<keyword evidence="8" id="KW-1185">Reference proteome</keyword>
<evidence type="ECO:0000256" key="3">
    <source>
        <dbReference type="ARBA" id="ARBA00022729"/>
    </source>
</evidence>
<proteinExistence type="inferred from homology"/>
<dbReference type="PROSITE" id="PS51257">
    <property type="entry name" value="PROKAR_LIPOPROTEIN"/>
    <property type="match status" value="1"/>
</dbReference>
<dbReference type="PANTHER" id="PTHR30061">
    <property type="entry name" value="MALTOSE-BINDING PERIPLASMIC PROTEIN"/>
    <property type="match status" value="1"/>
</dbReference>
<dbReference type="SUPFAM" id="SSF53850">
    <property type="entry name" value="Periplasmic binding protein-like II"/>
    <property type="match status" value="1"/>
</dbReference>
<evidence type="ECO:0000256" key="4">
    <source>
        <dbReference type="SAM" id="SignalP"/>
    </source>
</evidence>
<feature type="chain" id="PRO_5007515082" evidence="4">
    <location>
        <begin position="30"/>
        <end position="424"/>
    </location>
</feature>